<reference evidence="2 3" key="1">
    <citation type="submission" date="2020-12" db="EMBL/GenBank/DDBJ databases">
        <title>FDA dAtabase for Regulatory Grade micrObial Sequences (FDA-ARGOS): Supporting development and validation of Infectious Disease Dx tests.</title>
        <authorList>
            <person name="Kerrigan L."/>
            <person name="Long C."/>
            <person name="Tallon L."/>
            <person name="Sadzewicz L."/>
            <person name="Zhao X."/>
            <person name="Boylan J."/>
            <person name="Ott S."/>
            <person name="Bowen H."/>
            <person name="Vavikolanu K."/>
            <person name="Mehta A."/>
            <person name="Aluvathingal J."/>
            <person name="Nadendla S."/>
            <person name="Yan Y."/>
            <person name="Sichtig H."/>
        </authorList>
    </citation>
    <scope>NUCLEOTIDE SEQUENCE [LARGE SCALE GENOMIC DNA]</scope>
    <source>
        <strain evidence="2 3">FDAARGOS_1031</strain>
    </source>
</reference>
<keyword evidence="2" id="KW-0378">Hydrolase</keyword>
<dbReference type="RefSeq" id="WP_034872017.1">
    <property type="nucleotide sequence ID" value="NZ_CAJJUP010000001.1"/>
</dbReference>
<name>A0A7T7UWY1_9FLAO</name>
<accession>A0A7T7UWY1</accession>
<organism evidence="2 3">
    <name type="scientific">Elizabethkingia bruuniana</name>
    <dbReference type="NCBI Taxonomy" id="1756149"/>
    <lineage>
        <taxon>Bacteria</taxon>
        <taxon>Pseudomonadati</taxon>
        <taxon>Bacteroidota</taxon>
        <taxon>Flavobacteriia</taxon>
        <taxon>Flavobacteriales</taxon>
        <taxon>Weeksellaceae</taxon>
        <taxon>Elizabethkingia</taxon>
    </lineage>
</organism>
<dbReference type="Pfam" id="PF00857">
    <property type="entry name" value="Isochorismatase"/>
    <property type="match status" value="1"/>
</dbReference>
<proteinExistence type="predicted"/>
<dbReference type="PANTHER" id="PTHR43559:SF3">
    <property type="entry name" value="HYDROLASE YCAC-RELATED"/>
    <property type="match status" value="1"/>
</dbReference>
<dbReference type="GeneID" id="93132145"/>
<dbReference type="SUPFAM" id="SSF52499">
    <property type="entry name" value="Isochorismatase-like hydrolases"/>
    <property type="match status" value="1"/>
</dbReference>
<gene>
    <name evidence="2" type="ORF">I6H88_15075</name>
</gene>
<dbReference type="CDD" id="cd01012">
    <property type="entry name" value="YcaC_related"/>
    <property type="match status" value="1"/>
</dbReference>
<evidence type="ECO:0000313" key="2">
    <source>
        <dbReference type="EMBL" id="QQN57755.1"/>
    </source>
</evidence>
<dbReference type="Proteomes" id="UP000595426">
    <property type="component" value="Chromosome"/>
</dbReference>
<dbReference type="InterPro" id="IPR053152">
    <property type="entry name" value="Hydrolase_YcaC-like"/>
</dbReference>
<protein>
    <submittedName>
        <fullName evidence="2">Hydrolase</fullName>
    </submittedName>
</protein>
<dbReference type="OrthoDB" id="9789777at2"/>
<dbReference type="GO" id="GO:0016787">
    <property type="term" value="F:hydrolase activity"/>
    <property type="evidence" value="ECO:0007669"/>
    <property type="project" value="UniProtKB-KW"/>
</dbReference>
<feature type="domain" description="Isochorismatase-like" evidence="1">
    <location>
        <begin position="21"/>
        <end position="174"/>
    </location>
</feature>
<dbReference type="EMBL" id="CP067018">
    <property type="protein sequence ID" value="QQN57755.1"/>
    <property type="molecule type" value="Genomic_DNA"/>
</dbReference>
<keyword evidence="3" id="KW-1185">Reference proteome</keyword>
<dbReference type="PANTHER" id="PTHR43559">
    <property type="entry name" value="HYDROLASE YCAC-RELATED"/>
    <property type="match status" value="1"/>
</dbReference>
<sequence length="208" mass="23185">MSSITPIRNPQKDHLVTPENSVLIVIDYQPIQINSINSMDRNDLVRNICALSEMAKGFNIPIILSTVNVATGRNKETVKALKTILNDEYSFDRTSINAWEDYEFLEAVKKTDRKNLIMCALWTEACLSFPALDALSEGYNVFAPIDCVGGTSKEAHNAALSRIQQAGARLTSLTQLSCEWQRDWNREETIPVFSKALVANGSFLGETL</sequence>
<dbReference type="KEGG" id="egm:AYC65_04480"/>
<dbReference type="InterPro" id="IPR036380">
    <property type="entry name" value="Isochorismatase-like_sf"/>
</dbReference>
<dbReference type="Gene3D" id="3.40.50.850">
    <property type="entry name" value="Isochorismatase-like"/>
    <property type="match status" value="1"/>
</dbReference>
<dbReference type="AlphaFoldDB" id="A0A7T7UWY1"/>
<evidence type="ECO:0000259" key="1">
    <source>
        <dbReference type="Pfam" id="PF00857"/>
    </source>
</evidence>
<evidence type="ECO:0000313" key="3">
    <source>
        <dbReference type="Proteomes" id="UP000595426"/>
    </source>
</evidence>
<dbReference type="InterPro" id="IPR000868">
    <property type="entry name" value="Isochorismatase-like_dom"/>
</dbReference>